<dbReference type="Proteomes" id="UP000094769">
    <property type="component" value="Unassembled WGS sequence"/>
</dbReference>
<dbReference type="EMBL" id="MARB01000004">
    <property type="protein sequence ID" value="ODJ88827.1"/>
    <property type="molecule type" value="Genomic_DNA"/>
</dbReference>
<reference evidence="2 3" key="1">
    <citation type="submission" date="2016-06" db="EMBL/GenBank/DDBJ databases">
        <title>Genome sequence of endosymbiont of Candidatus Endolucinida thiodiazotropha.</title>
        <authorList>
            <person name="Poehlein A."/>
            <person name="Koenig S."/>
            <person name="Heiden S.E."/>
            <person name="Thuermer A."/>
            <person name="Voget S."/>
            <person name="Daniel R."/>
            <person name="Markert S."/>
            <person name="Gros O."/>
            <person name="Schweder T."/>
        </authorList>
    </citation>
    <scope>NUCLEOTIDE SEQUENCE [LARGE SCALE GENOMIC DNA]</scope>
    <source>
        <strain evidence="2 3">COS</strain>
    </source>
</reference>
<organism evidence="2 3">
    <name type="scientific">Candidatus Thiodiazotropha endolucinida</name>
    <dbReference type="NCBI Taxonomy" id="1655433"/>
    <lineage>
        <taxon>Bacteria</taxon>
        <taxon>Pseudomonadati</taxon>
        <taxon>Pseudomonadota</taxon>
        <taxon>Gammaproteobacteria</taxon>
        <taxon>Chromatiales</taxon>
        <taxon>Sedimenticolaceae</taxon>
        <taxon>Candidatus Thiodiazotropha</taxon>
    </lineage>
</organism>
<name>A0A7Z1AGD7_9GAMM</name>
<dbReference type="Pfam" id="PF11948">
    <property type="entry name" value="DUF3465"/>
    <property type="match status" value="1"/>
</dbReference>
<feature type="region of interest" description="Disordered" evidence="1">
    <location>
        <begin position="131"/>
        <end position="150"/>
    </location>
</feature>
<evidence type="ECO:0000313" key="3">
    <source>
        <dbReference type="Proteomes" id="UP000094769"/>
    </source>
</evidence>
<proteinExistence type="predicted"/>
<dbReference type="AlphaFoldDB" id="A0A7Z1AGD7"/>
<accession>A0A7Z1AGD7</accession>
<dbReference type="InterPro" id="IPR021856">
    <property type="entry name" value="DUF3465"/>
</dbReference>
<evidence type="ECO:0000313" key="2">
    <source>
        <dbReference type="EMBL" id="ODJ88827.1"/>
    </source>
</evidence>
<evidence type="ECO:0008006" key="4">
    <source>
        <dbReference type="Google" id="ProtNLM"/>
    </source>
</evidence>
<sequence>MLLLKKIVAVLLILLAGYFGLLQQAGNAPVVLPDGSEHSVGDDQITRAFRQRAKDLRVRGEGEVIRLLADDLDGSRHQRFIIRLDSGHTVLIAHNIDLAPRVDALDKGDSIEFSGIYEWNDRGGVVHWTHHDPQGRQQGGWIEHRGKRYR</sequence>
<gene>
    <name evidence="2" type="ORF">CODIS_09210</name>
</gene>
<comment type="caution">
    <text evidence="2">The sequence shown here is derived from an EMBL/GenBank/DDBJ whole genome shotgun (WGS) entry which is preliminary data.</text>
</comment>
<protein>
    <recommendedName>
        <fullName evidence="4">DUF3465 domain-containing protein</fullName>
    </recommendedName>
</protein>
<evidence type="ECO:0000256" key="1">
    <source>
        <dbReference type="SAM" id="MobiDB-lite"/>
    </source>
</evidence>
<keyword evidence="3" id="KW-1185">Reference proteome</keyword>